<gene>
    <name evidence="1" type="ORF">F3J37_19100</name>
</gene>
<evidence type="ECO:0000313" key="2">
    <source>
        <dbReference type="Proteomes" id="UP001515780"/>
    </source>
</evidence>
<dbReference type="Proteomes" id="UP001515780">
    <property type="component" value="Unassembled WGS sequence"/>
</dbReference>
<name>A0ABX0RTP3_9GAMM</name>
<dbReference type="EMBL" id="VWXC01000015">
    <property type="protein sequence ID" value="NIG20787.1"/>
    <property type="molecule type" value="Genomic_DNA"/>
</dbReference>
<sequence>MDDSNGWHPEVKLEITYSIDFQYKRRGEETPTPAESVIQTSGEETPVMFIPSVGDYVEIGGNPEENEELSSFRGVVISRFFRYDRQSEYEVFCHVNILVEESFQNFGHLVQD</sequence>
<protein>
    <submittedName>
        <fullName evidence="1">Uncharacterized protein</fullName>
    </submittedName>
</protein>
<accession>A0ABX0RTP3</accession>
<organism evidence="1 2">
    <name type="scientific">Candidatus Pantoea communis</name>
    <dbReference type="NCBI Taxonomy" id="2608354"/>
    <lineage>
        <taxon>Bacteria</taxon>
        <taxon>Pseudomonadati</taxon>
        <taxon>Pseudomonadota</taxon>
        <taxon>Gammaproteobacteria</taxon>
        <taxon>Enterobacterales</taxon>
        <taxon>Erwiniaceae</taxon>
        <taxon>Pantoea</taxon>
    </lineage>
</organism>
<evidence type="ECO:0000313" key="1">
    <source>
        <dbReference type="EMBL" id="NIG20787.1"/>
    </source>
</evidence>
<keyword evidence="2" id="KW-1185">Reference proteome</keyword>
<reference evidence="1 2" key="1">
    <citation type="journal article" date="2019" name="bioRxiv">
        <title>Bacteria contribute to plant secondary compound degradation in a generalist herbivore system.</title>
        <authorList>
            <person name="Francoeur C.B."/>
            <person name="Khadempour L."/>
            <person name="Moreira-Soto R.D."/>
            <person name="Gotting K."/>
            <person name="Book A.J."/>
            <person name="Pinto-Tomas A.A."/>
            <person name="Keefover-Ring K."/>
            <person name="Currie C.R."/>
        </authorList>
    </citation>
    <scope>NUCLEOTIDE SEQUENCE [LARGE SCALE GENOMIC DNA]</scope>
    <source>
        <strain evidence="1">Al-1710</strain>
    </source>
</reference>
<comment type="caution">
    <text evidence="1">The sequence shown here is derived from an EMBL/GenBank/DDBJ whole genome shotgun (WGS) entry which is preliminary data.</text>
</comment>
<proteinExistence type="predicted"/>